<sequence>MKSKIEQMNYNKAKEVAKWIYEGELSFYNMDGSYEDIEEFLNGEYFCATDSEDNLIGYYCFGDSAIVPKGKPLGAYRELDIVDIGLGMNPKLCRQGLGKSFLINGLEFARNQLAAKKFRLTVASFNKPAIKVYERAGFIKVKSFVVESKGKEVEFWVMILQ</sequence>
<proteinExistence type="predicted"/>
<keyword evidence="2" id="KW-0808">Transferase</keyword>
<organism evidence="2 3">
    <name type="scientific">Clostridium amylolyticum</name>
    <dbReference type="NCBI Taxonomy" id="1121298"/>
    <lineage>
        <taxon>Bacteria</taxon>
        <taxon>Bacillati</taxon>
        <taxon>Bacillota</taxon>
        <taxon>Clostridia</taxon>
        <taxon>Eubacteriales</taxon>
        <taxon>Clostridiaceae</taxon>
        <taxon>Clostridium</taxon>
    </lineage>
</organism>
<dbReference type="STRING" id="1121298.SAMN05444401_1534"/>
<keyword evidence="3" id="KW-1185">Reference proteome</keyword>
<evidence type="ECO:0000313" key="3">
    <source>
        <dbReference type="Proteomes" id="UP000184080"/>
    </source>
</evidence>
<dbReference type="Proteomes" id="UP000184080">
    <property type="component" value="Unassembled WGS sequence"/>
</dbReference>
<name>A0A1M6ED05_9CLOT</name>
<evidence type="ECO:0000313" key="2">
    <source>
        <dbReference type="EMBL" id="SHI83321.1"/>
    </source>
</evidence>
<dbReference type="InterPro" id="IPR016181">
    <property type="entry name" value="Acyl_CoA_acyltransferase"/>
</dbReference>
<dbReference type="InterPro" id="IPR000182">
    <property type="entry name" value="GNAT_dom"/>
</dbReference>
<dbReference type="PROSITE" id="PS51186">
    <property type="entry name" value="GNAT"/>
    <property type="match status" value="1"/>
</dbReference>
<reference evidence="2 3" key="1">
    <citation type="submission" date="2016-11" db="EMBL/GenBank/DDBJ databases">
        <authorList>
            <person name="Jaros S."/>
            <person name="Januszkiewicz K."/>
            <person name="Wedrychowicz H."/>
        </authorList>
    </citation>
    <scope>NUCLEOTIDE SEQUENCE [LARGE SCALE GENOMIC DNA]</scope>
    <source>
        <strain evidence="2 3">DSM 21864</strain>
    </source>
</reference>
<dbReference type="SUPFAM" id="SSF55729">
    <property type="entry name" value="Acyl-CoA N-acyltransferases (Nat)"/>
    <property type="match status" value="1"/>
</dbReference>
<dbReference type="RefSeq" id="WP_073005233.1">
    <property type="nucleotide sequence ID" value="NZ_FQZO01000002.1"/>
</dbReference>
<gene>
    <name evidence="2" type="ORF">SAMN05444401_1534</name>
</gene>
<accession>A0A1M6ED05</accession>
<dbReference type="EMBL" id="FQZO01000002">
    <property type="protein sequence ID" value="SHI83321.1"/>
    <property type="molecule type" value="Genomic_DNA"/>
</dbReference>
<dbReference type="Gene3D" id="3.40.630.30">
    <property type="match status" value="1"/>
</dbReference>
<feature type="domain" description="N-acetyltransferase" evidence="1">
    <location>
        <begin position="3"/>
        <end position="161"/>
    </location>
</feature>
<dbReference type="GO" id="GO:0016747">
    <property type="term" value="F:acyltransferase activity, transferring groups other than amino-acyl groups"/>
    <property type="evidence" value="ECO:0007669"/>
    <property type="project" value="InterPro"/>
</dbReference>
<evidence type="ECO:0000259" key="1">
    <source>
        <dbReference type="PROSITE" id="PS51186"/>
    </source>
</evidence>
<dbReference type="AlphaFoldDB" id="A0A1M6ED05"/>
<protein>
    <submittedName>
        <fullName evidence="2">Acetyltransferase (GNAT) family protein</fullName>
    </submittedName>
</protein>
<dbReference type="Pfam" id="PF00583">
    <property type="entry name" value="Acetyltransf_1"/>
    <property type="match status" value="1"/>
</dbReference>